<keyword evidence="5" id="KW-1185">Reference proteome</keyword>
<organism evidence="4 5">
    <name type="scientific">Streptomyces axinellae</name>
    <dbReference type="NCBI Taxonomy" id="552788"/>
    <lineage>
        <taxon>Bacteria</taxon>
        <taxon>Bacillati</taxon>
        <taxon>Actinomycetota</taxon>
        <taxon>Actinomycetes</taxon>
        <taxon>Kitasatosporales</taxon>
        <taxon>Streptomycetaceae</taxon>
        <taxon>Streptomyces</taxon>
    </lineage>
</organism>
<feature type="compositionally biased region" description="Basic and acidic residues" evidence="2">
    <location>
        <begin position="525"/>
        <end position="549"/>
    </location>
</feature>
<evidence type="ECO:0000259" key="3">
    <source>
        <dbReference type="Pfam" id="PF25023"/>
    </source>
</evidence>
<dbReference type="PANTHER" id="PTHR32305">
    <property type="match status" value="1"/>
</dbReference>
<evidence type="ECO:0000256" key="2">
    <source>
        <dbReference type="SAM" id="MobiDB-lite"/>
    </source>
</evidence>
<dbReference type="InterPro" id="IPR006530">
    <property type="entry name" value="YD"/>
</dbReference>
<dbReference type="NCBIfam" id="TIGR03696">
    <property type="entry name" value="Rhs_assc_core"/>
    <property type="match status" value="1"/>
</dbReference>
<dbReference type="InterPro" id="IPR022385">
    <property type="entry name" value="Rhs_assc_core"/>
</dbReference>
<feature type="domain" description="Teneurin-like YD-shell" evidence="3">
    <location>
        <begin position="154"/>
        <end position="439"/>
    </location>
</feature>
<accession>A0ABN3QFG3</accession>
<proteinExistence type="predicted"/>
<dbReference type="NCBIfam" id="TIGR01643">
    <property type="entry name" value="YD_repeat_2x"/>
    <property type="match status" value="4"/>
</dbReference>
<dbReference type="InterPro" id="IPR050708">
    <property type="entry name" value="T6SS_VgrG/RHS"/>
</dbReference>
<keyword evidence="1" id="KW-0677">Repeat</keyword>
<name>A0ABN3QFG3_9ACTN</name>
<dbReference type="PRINTS" id="PR00394">
    <property type="entry name" value="RHSPROTEIN"/>
</dbReference>
<gene>
    <name evidence="4" type="ORF">GCM10009863_44710</name>
</gene>
<evidence type="ECO:0000313" key="4">
    <source>
        <dbReference type="EMBL" id="GAA2625156.1"/>
    </source>
</evidence>
<dbReference type="Pfam" id="PF25023">
    <property type="entry name" value="TEN_YD-shell"/>
    <property type="match status" value="1"/>
</dbReference>
<dbReference type="Pfam" id="PF05593">
    <property type="entry name" value="RHS_repeat"/>
    <property type="match status" value="2"/>
</dbReference>
<feature type="region of interest" description="Disordered" evidence="2">
    <location>
        <begin position="78"/>
        <end position="110"/>
    </location>
</feature>
<protein>
    <recommendedName>
        <fullName evidence="3">Teneurin-like YD-shell domain-containing protein</fullName>
    </recommendedName>
</protein>
<dbReference type="EMBL" id="BAAARJ010000014">
    <property type="protein sequence ID" value="GAA2625156.1"/>
    <property type="molecule type" value="Genomic_DNA"/>
</dbReference>
<feature type="region of interest" description="Disordered" evidence="2">
    <location>
        <begin position="517"/>
        <end position="581"/>
    </location>
</feature>
<dbReference type="Gene3D" id="2.180.10.10">
    <property type="entry name" value="RHS repeat-associated core"/>
    <property type="match status" value="1"/>
</dbReference>
<evidence type="ECO:0000313" key="5">
    <source>
        <dbReference type="Proteomes" id="UP001501447"/>
    </source>
</evidence>
<dbReference type="PANTHER" id="PTHR32305:SF15">
    <property type="entry name" value="PROTEIN RHSA-RELATED"/>
    <property type="match status" value="1"/>
</dbReference>
<dbReference type="Proteomes" id="UP001501447">
    <property type="component" value="Unassembled WGS sequence"/>
</dbReference>
<dbReference type="InterPro" id="IPR056823">
    <property type="entry name" value="TEN-like_YD-shell"/>
</dbReference>
<sequence>MTPLGEQITHERDLLGRTVRKNAAGAVTTYVYDAAGRLLEAVGPDAEVRYQRDKLGRVKTELVNGRALTHTYDALGRRTRRTTPTGALSTSTYDPAGNRTTLTTSGHTLDSTHDAAGRETQRHMGDQGLTLTQIWDPAGRLTTQSLSAGTVVQERGYSYRADGCLTEVDDSLSGRAIFDLDAVGRVTAVHAAAWTERYAYDDAGNQTHANWPTTHPAPEATGPRTYSGTVIQAAGKVRYEHDEAGRIRLRQKPRLSKKPDTWHYTWDAEDRLTQVVTPDGAKWRYTYDPLGRRTAKYRMIGEEAVERTTVTWDGATLVEQTTAAQHLPHPVTLTWDHKGHTPLVRMERLTDEFTQAEIGSRFYAMVTDVVGTPTELAAESGHIAWRTRSTVWGTTTWHTNSTASTPLRFPGQYYDPETGLHYNYFRHYDPETARFALPDPLGLAPAPNPVAYVDNPHSWIDPLGLAPEYPDRPGFVERMKDKFRPLGYRADQIMRGQREPMRLGDLGDIETPYLGDPLKMGLTRSMDDDAAPRHQRSGRDRARSDDQRGRSHSRKSQNRGSIVQDERSCPPRHYSGNHCAYSGQGRKLMKIPFGWLRHRARVVSPFGWPVPAEVRVVDERTLQKLIVDAQERGFSRNGKRIEFEAAATGDEKYILTPILQENTPGESWICTIFAYDLGRVGGKTSPLRRVPHRLDVATRTFDDLGKLSPQTQDQLLHALIGEFMTSTPPAGAKG</sequence>
<feature type="compositionally biased region" description="Polar residues" evidence="2">
    <location>
        <begin position="86"/>
        <end position="109"/>
    </location>
</feature>
<evidence type="ECO:0000256" key="1">
    <source>
        <dbReference type="ARBA" id="ARBA00022737"/>
    </source>
</evidence>
<comment type="caution">
    <text evidence="4">The sequence shown here is derived from an EMBL/GenBank/DDBJ whole genome shotgun (WGS) entry which is preliminary data.</text>
</comment>
<dbReference type="InterPro" id="IPR031325">
    <property type="entry name" value="RHS_repeat"/>
</dbReference>
<reference evidence="4 5" key="1">
    <citation type="journal article" date="2019" name="Int. J. Syst. Evol. Microbiol.">
        <title>The Global Catalogue of Microorganisms (GCM) 10K type strain sequencing project: providing services to taxonomists for standard genome sequencing and annotation.</title>
        <authorList>
            <consortium name="The Broad Institute Genomics Platform"/>
            <consortium name="The Broad Institute Genome Sequencing Center for Infectious Disease"/>
            <person name="Wu L."/>
            <person name="Ma J."/>
        </authorList>
    </citation>
    <scope>NUCLEOTIDE SEQUENCE [LARGE SCALE GENOMIC DNA]</scope>
    <source>
        <strain evidence="4 5">JCM 16373</strain>
    </source>
</reference>